<dbReference type="InterPro" id="IPR036165">
    <property type="entry name" value="YefM-like_sf"/>
</dbReference>
<dbReference type="Proteomes" id="UP000222056">
    <property type="component" value="Unassembled WGS sequence"/>
</dbReference>
<comment type="similarity">
    <text evidence="1 2">Belongs to the phD/YefM antitoxin family.</text>
</comment>
<sequence length="86" mass="9694">MCYSALVSDEVSVRELRNRTAEVLRRVESGERLRVTVDRRPVAELVPLASRTVWVPRRRAIDALVQADPALRDELAEALPDTVAEL</sequence>
<proteinExistence type="inferred from homology"/>
<dbReference type="AlphaFoldDB" id="A0A1H6FJN1"/>
<evidence type="ECO:0000313" key="4">
    <source>
        <dbReference type="Proteomes" id="UP000222056"/>
    </source>
</evidence>
<gene>
    <name evidence="3" type="ORF">SAMN02745716_0282</name>
</gene>
<dbReference type="NCBIfam" id="TIGR01552">
    <property type="entry name" value="phd_fam"/>
    <property type="match status" value="1"/>
</dbReference>
<keyword evidence="4" id="KW-1185">Reference proteome</keyword>
<evidence type="ECO:0000256" key="1">
    <source>
        <dbReference type="ARBA" id="ARBA00009981"/>
    </source>
</evidence>
<dbReference type="EMBL" id="FNWJ01000001">
    <property type="protein sequence ID" value="SEH10430.1"/>
    <property type="molecule type" value="Genomic_DNA"/>
</dbReference>
<dbReference type="SUPFAM" id="SSF143120">
    <property type="entry name" value="YefM-like"/>
    <property type="match status" value="1"/>
</dbReference>
<evidence type="ECO:0000313" key="3">
    <source>
        <dbReference type="EMBL" id="SEH10430.1"/>
    </source>
</evidence>
<dbReference type="OrthoDB" id="557859at2"/>
<dbReference type="STRING" id="29539.SAMN02745716_0282"/>
<organism evidence="3 4">
    <name type="scientific">Thermoleophilum album</name>
    <dbReference type="NCBI Taxonomy" id="29539"/>
    <lineage>
        <taxon>Bacteria</taxon>
        <taxon>Bacillati</taxon>
        <taxon>Actinomycetota</taxon>
        <taxon>Thermoleophilia</taxon>
        <taxon>Thermoleophilales</taxon>
        <taxon>Thermoleophilaceae</taxon>
        <taxon>Thermoleophilum</taxon>
    </lineage>
</organism>
<dbReference type="Pfam" id="PF02604">
    <property type="entry name" value="PhdYeFM_antitox"/>
    <property type="match status" value="1"/>
</dbReference>
<comment type="function">
    <text evidence="2">Antitoxin component of a type II toxin-antitoxin (TA) system.</text>
</comment>
<name>A0A1H6FJN1_THEAL</name>
<evidence type="ECO:0000256" key="2">
    <source>
        <dbReference type="RuleBase" id="RU362080"/>
    </source>
</evidence>
<protein>
    <recommendedName>
        <fullName evidence="2">Antitoxin</fullName>
    </recommendedName>
</protein>
<reference evidence="4" key="1">
    <citation type="submission" date="2016-10" db="EMBL/GenBank/DDBJ databases">
        <authorList>
            <person name="Varghese N."/>
            <person name="Submissions S."/>
        </authorList>
    </citation>
    <scope>NUCLEOTIDE SEQUENCE [LARGE SCALE GENOMIC DNA]</scope>
    <source>
        <strain evidence="4">ATCC 35263</strain>
    </source>
</reference>
<dbReference type="InterPro" id="IPR006442">
    <property type="entry name" value="Antitoxin_Phd/YefM"/>
</dbReference>
<dbReference type="Gene3D" id="3.40.1620.10">
    <property type="entry name" value="YefM-like domain"/>
    <property type="match status" value="1"/>
</dbReference>
<accession>A0A1H6FJN1</accession>